<dbReference type="PANTHER" id="PTHR31973:SF187">
    <property type="entry name" value="MUTATOR TRANSPOSASE MUDRA PROTEIN"/>
    <property type="match status" value="1"/>
</dbReference>
<evidence type="ECO:0000313" key="4">
    <source>
        <dbReference type="Proteomes" id="UP000583929"/>
    </source>
</evidence>
<feature type="region of interest" description="Disordered" evidence="1">
    <location>
        <begin position="447"/>
        <end position="489"/>
    </location>
</feature>
<proteinExistence type="predicted"/>
<accession>A0A7J6DWF0</accession>
<feature type="compositionally biased region" description="Basic residues" evidence="1">
    <location>
        <begin position="453"/>
        <end position="465"/>
    </location>
</feature>
<dbReference type="PANTHER" id="PTHR31973">
    <property type="entry name" value="POLYPROTEIN, PUTATIVE-RELATED"/>
    <property type="match status" value="1"/>
</dbReference>
<evidence type="ECO:0000313" key="3">
    <source>
        <dbReference type="EMBL" id="KAF4350473.1"/>
    </source>
</evidence>
<dbReference type="Pfam" id="PF03108">
    <property type="entry name" value="DBD_Tnp_Mut"/>
    <property type="match status" value="1"/>
</dbReference>
<gene>
    <name evidence="3" type="ORF">G4B88_025824</name>
</gene>
<feature type="domain" description="Transposase MuDR plant" evidence="2">
    <location>
        <begin position="279"/>
        <end position="341"/>
    </location>
</feature>
<dbReference type="AlphaFoldDB" id="A0A7J6DWF0"/>
<comment type="caution">
    <text evidence="3">The sequence shown here is derived from an EMBL/GenBank/DDBJ whole genome shotgun (WGS) entry which is preliminary data.</text>
</comment>
<reference evidence="3 4" key="1">
    <citation type="journal article" date="2020" name="bioRxiv">
        <title>Sequence and annotation of 42 cannabis genomes reveals extensive copy number variation in cannabinoid synthesis and pathogen resistance genes.</title>
        <authorList>
            <person name="Mckernan K.J."/>
            <person name="Helbert Y."/>
            <person name="Kane L.T."/>
            <person name="Ebling H."/>
            <person name="Zhang L."/>
            <person name="Liu B."/>
            <person name="Eaton Z."/>
            <person name="Mclaughlin S."/>
            <person name="Kingan S."/>
            <person name="Baybayan P."/>
            <person name="Concepcion G."/>
            <person name="Jordan M."/>
            <person name="Riva A."/>
            <person name="Barbazuk W."/>
            <person name="Harkins T."/>
        </authorList>
    </citation>
    <scope>NUCLEOTIDE SEQUENCE [LARGE SCALE GENOMIC DNA]</scope>
    <source>
        <strain evidence="4">cv. Jamaican Lion 4</strain>
        <tissue evidence="3">Leaf</tissue>
    </source>
</reference>
<organism evidence="3 4">
    <name type="scientific">Cannabis sativa</name>
    <name type="common">Hemp</name>
    <name type="synonym">Marijuana</name>
    <dbReference type="NCBI Taxonomy" id="3483"/>
    <lineage>
        <taxon>Eukaryota</taxon>
        <taxon>Viridiplantae</taxon>
        <taxon>Streptophyta</taxon>
        <taxon>Embryophyta</taxon>
        <taxon>Tracheophyta</taxon>
        <taxon>Spermatophyta</taxon>
        <taxon>Magnoliopsida</taxon>
        <taxon>eudicotyledons</taxon>
        <taxon>Gunneridae</taxon>
        <taxon>Pentapetalae</taxon>
        <taxon>rosids</taxon>
        <taxon>fabids</taxon>
        <taxon>Rosales</taxon>
        <taxon>Cannabaceae</taxon>
        <taxon>Cannabis</taxon>
    </lineage>
</organism>
<feature type="region of interest" description="Disordered" evidence="1">
    <location>
        <begin position="177"/>
        <end position="267"/>
    </location>
</feature>
<evidence type="ECO:0000259" key="2">
    <source>
        <dbReference type="Pfam" id="PF03108"/>
    </source>
</evidence>
<dbReference type="InterPro" id="IPR004332">
    <property type="entry name" value="Transposase_MuDR"/>
</dbReference>
<feature type="compositionally biased region" description="Acidic residues" evidence="1">
    <location>
        <begin position="212"/>
        <end position="233"/>
    </location>
</feature>
<name>A0A7J6DWF0_CANSA</name>
<keyword evidence="4" id="KW-1185">Reference proteome</keyword>
<sequence length="489" mass="56541">MENEINDLKYELASLIVLGDNYLQRSDFRYLGPKAWVESSVITMISLFLTEEERRRSGGCSTICYLPCRLLVEVWDSLADEKSPVRQSYKIKEILRNLDLAMANQIKKRPSTFSFAMISLNNISKYFDNDCISVNMVNSTEMNALQVQYADKGTVEGFAQDVAGPSVAARHNYETRKKLHFGEQGETEEGETLSSPTDDSDLEWKTGRHYSEEDDDTDEDEGDYVDSDVDLDIGEYYNSDEAGHRNPHTSRRDNFLDPNSNIPNPETDEVYINGKIVLRQFLRFSDHRQFAQVMRDYAVQEGFELQKVKQERIRVTFVCRADACPWRIHASLSPNERLFIIKTFNNTHTCQCVRTNRAANSGWIAKKMVGPISRHPNMSLKGMREELKDTWGIEVNNKRLWRARAIARGEVEDYFTTESWKKTYYHVIHPIPDETMWPQFQDELLVPPQVKRPPGRPKKHPRRKVSTQTNHDEVNTSQVPPDLFPSQPI</sequence>
<protein>
    <recommendedName>
        <fullName evidence="2">Transposase MuDR plant domain-containing protein</fullName>
    </recommendedName>
</protein>
<dbReference type="EMBL" id="JAATIQ010000598">
    <property type="protein sequence ID" value="KAF4350473.1"/>
    <property type="molecule type" value="Genomic_DNA"/>
</dbReference>
<evidence type="ECO:0000256" key="1">
    <source>
        <dbReference type="SAM" id="MobiDB-lite"/>
    </source>
</evidence>
<feature type="compositionally biased region" description="Basic and acidic residues" evidence="1">
    <location>
        <begin position="202"/>
        <end position="211"/>
    </location>
</feature>
<dbReference type="Proteomes" id="UP000583929">
    <property type="component" value="Unassembled WGS sequence"/>
</dbReference>